<comment type="caution">
    <text evidence="3">The sequence shown here is derived from an EMBL/GenBank/DDBJ whole genome shotgun (WGS) entry which is preliminary data.</text>
</comment>
<name>L8X447_THACA</name>
<dbReference type="OrthoDB" id="3144234at2759"/>
<dbReference type="HOGENOM" id="CLU_485860_0_0_1"/>
<dbReference type="EMBL" id="AFRT01000484">
    <property type="protein sequence ID" value="ELU43773.1"/>
    <property type="molecule type" value="Genomic_DNA"/>
</dbReference>
<dbReference type="Proteomes" id="UP000011668">
    <property type="component" value="Unassembled WGS sequence"/>
</dbReference>
<dbReference type="InterPro" id="IPR046522">
    <property type="entry name" value="DUF6699"/>
</dbReference>
<proteinExistence type="predicted"/>
<keyword evidence="4" id="KW-1185">Reference proteome</keyword>
<evidence type="ECO:0000259" key="2">
    <source>
        <dbReference type="Pfam" id="PF20415"/>
    </source>
</evidence>
<evidence type="ECO:0000256" key="1">
    <source>
        <dbReference type="SAM" id="MobiDB-lite"/>
    </source>
</evidence>
<evidence type="ECO:0000313" key="4">
    <source>
        <dbReference type="Proteomes" id="UP000011668"/>
    </source>
</evidence>
<dbReference type="Pfam" id="PF20415">
    <property type="entry name" value="DUF6699"/>
    <property type="match status" value="1"/>
</dbReference>
<protein>
    <recommendedName>
        <fullName evidence="2">DUF6699 domain-containing protein</fullName>
    </recommendedName>
</protein>
<sequence>MVLKHHHCYTPIIYGDPNSPYPRVQDHYPTPHPNTQRHTPLPSNSTSRFSRQPSQRSERTVYANTHVPPDPAFTQWNAAVPVPRGRHAFYSPGQSISSLSSRSRDLPPTHAQTLAARRPHDHQEGSQQMGFGKSRKLRGISAVRSQPRARGLYNNPLDAPRPVELYTHPLGQVPDNLFTRVSTFPQTYQLRPYEDSPPFVPPKSRLPAGRAALLQHRHTYLPSIKPHAPYSTIVTPAYSYKMAFYPRSMFLDDAEINTHSARTMHRSLDRFSRRKSRSDISSDYDNDRVALVHTKSDFSRPDYVDVRPPMALVRSTSDFDPYDRLGHPNVEADDDYHSKDSDRDPRKYRVEYVDDFHNPKLRRRKSFKRMFEVPTGITNFFDGSRERERRYFNCGGRFALHTLLDAHAVRNGAPHVKFDILRPKDIRVVGDGYTYDPRVLDEPATCPAISKLRILVADLPWIIRVQNPNGVTLRDIADAVCVFFRTEMNPREWSMLDGAHKQAARRAFSMQIHGAVEGGLRRYECLVDTTMFMGLVKKDALVKHVAGEDAVEWTWVMLGPR</sequence>
<feature type="region of interest" description="Disordered" evidence="1">
    <location>
        <begin position="14"/>
        <end position="68"/>
    </location>
</feature>
<feature type="region of interest" description="Disordered" evidence="1">
    <location>
        <begin position="114"/>
        <end position="136"/>
    </location>
</feature>
<dbReference type="AlphaFoldDB" id="L8X447"/>
<organism evidence="3 4">
    <name type="scientific">Thanatephorus cucumeris (strain AG1-IA)</name>
    <name type="common">Rice sheath blight fungus</name>
    <name type="synonym">Rhizoctonia solani</name>
    <dbReference type="NCBI Taxonomy" id="983506"/>
    <lineage>
        <taxon>Eukaryota</taxon>
        <taxon>Fungi</taxon>
        <taxon>Dikarya</taxon>
        <taxon>Basidiomycota</taxon>
        <taxon>Agaricomycotina</taxon>
        <taxon>Agaricomycetes</taxon>
        <taxon>Cantharellales</taxon>
        <taxon>Ceratobasidiaceae</taxon>
        <taxon>Rhizoctonia</taxon>
        <taxon>Rhizoctonia solani AG-1</taxon>
    </lineage>
</organism>
<gene>
    <name evidence="3" type="ORF">AG1IA_02191</name>
</gene>
<reference evidence="3 4" key="1">
    <citation type="journal article" date="2013" name="Nat. Commun.">
        <title>The evolution and pathogenic mechanisms of the rice sheath blight pathogen.</title>
        <authorList>
            <person name="Zheng A."/>
            <person name="Lin R."/>
            <person name="Xu L."/>
            <person name="Qin P."/>
            <person name="Tang C."/>
            <person name="Ai P."/>
            <person name="Zhang D."/>
            <person name="Liu Y."/>
            <person name="Sun Z."/>
            <person name="Feng H."/>
            <person name="Wang Y."/>
            <person name="Chen Y."/>
            <person name="Liang X."/>
            <person name="Fu R."/>
            <person name="Li Q."/>
            <person name="Zhang J."/>
            <person name="Yu X."/>
            <person name="Xie Z."/>
            <person name="Ding L."/>
            <person name="Guan P."/>
            <person name="Tang J."/>
            <person name="Liang Y."/>
            <person name="Wang S."/>
            <person name="Deng Q."/>
            <person name="Li S."/>
            <person name="Zhu J."/>
            <person name="Wang L."/>
            <person name="Liu H."/>
            <person name="Li P."/>
        </authorList>
    </citation>
    <scope>NUCLEOTIDE SEQUENCE [LARGE SCALE GENOMIC DNA]</scope>
    <source>
        <strain evidence="4">AG-1 IA</strain>
    </source>
</reference>
<feature type="compositionally biased region" description="Polar residues" evidence="1">
    <location>
        <begin position="33"/>
        <end position="55"/>
    </location>
</feature>
<feature type="region of interest" description="Disordered" evidence="1">
    <location>
        <begin position="323"/>
        <end position="343"/>
    </location>
</feature>
<accession>L8X447</accession>
<feature type="domain" description="DUF6699" evidence="2">
    <location>
        <begin position="417"/>
        <end position="538"/>
    </location>
</feature>
<evidence type="ECO:0000313" key="3">
    <source>
        <dbReference type="EMBL" id="ELU43773.1"/>
    </source>
</evidence>